<dbReference type="InterPro" id="IPR039424">
    <property type="entry name" value="SBP_5"/>
</dbReference>
<dbReference type="EMBL" id="VJZA01000031">
    <property type="protein sequence ID" value="TVT20919.1"/>
    <property type="molecule type" value="Genomic_DNA"/>
</dbReference>
<feature type="domain" description="Solute-binding protein family 5" evidence="2">
    <location>
        <begin position="78"/>
        <end position="433"/>
    </location>
</feature>
<sequence length="526" mass="53442">MKSVLTIAGAGVLALALVACGAGGGGSAGSVVDGKSFTFVLGADPGNLDPHFTTLAVALQADRFLYDSLVDIDPGGAVVAGLAGKWDGDATKATYALRKGITCSDGTPLTATQVADNINFVGDPANAAALMGVYVPPGAKAVADDAAGTVTVTAASPDSFLVHNVGGLPIVCANGMKNRDLLKQGADGTGLYTMTEAVSGDHYTLARRKDYAWGPADWKTDTRGLPDTVVLRVVANETTSANLLVSKEVNAAQVLGPDQQRLKAMGLLERDLESPLGELFFNQKAGLPGADESVRRALTQALDLTQLGQVLTSGTGKPTTSLVAPGLGPCNGDTIGGLLPAHDVAAAKSALDAAGWAAGPDGGRAKDGKKLALTFYYPTSLGATMQAGAELVQQLWTAVGAQVEVKGMTDAESAQIIGGQGTWDAMLLPLSVDLPTQLLPFFTGPGAPGGNNFASIQNPEYAAAVRAASAVAGADGCARWGAGDKALVKHLDVVPFVNTVRPIFGQGATFDTTEGSIAPTSIRMLG</sequence>
<dbReference type="GO" id="GO:0043190">
    <property type="term" value="C:ATP-binding cassette (ABC) transporter complex"/>
    <property type="evidence" value="ECO:0007669"/>
    <property type="project" value="InterPro"/>
</dbReference>
<organism evidence="3 4">
    <name type="scientific">Amycolatopsis acidiphila</name>
    <dbReference type="NCBI Taxonomy" id="715473"/>
    <lineage>
        <taxon>Bacteria</taxon>
        <taxon>Bacillati</taxon>
        <taxon>Actinomycetota</taxon>
        <taxon>Actinomycetes</taxon>
        <taxon>Pseudonocardiales</taxon>
        <taxon>Pseudonocardiaceae</taxon>
        <taxon>Amycolatopsis</taxon>
    </lineage>
</organism>
<keyword evidence="4" id="KW-1185">Reference proteome</keyword>
<dbReference type="GO" id="GO:1904680">
    <property type="term" value="F:peptide transmembrane transporter activity"/>
    <property type="evidence" value="ECO:0007669"/>
    <property type="project" value="TreeGrafter"/>
</dbReference>
<dbReference type="SUPFAM" id="SSF53850">
    <property type="entry name" value="Periplasmic binding protein-like II"/>
    <property type="match status" value="1"/>
</dbReference>
<dbReference type="GO" id="GO:0015833">
    <property type="term" value="P:peptide transport"/>
    <property type="evidence" value="ECO:0007669"/>
    <property type="project" value="TreeGrafter"/>
</dbReference>
<dbReference type="GO" id="GO:0042597">
    <property type="term" value="C:periplasmic space"/>
    <property type="evidence" value="ECO:0007669"/>
    <property type="project" value="UniProtKB-ARBA"/>
</dbReference>
<protein>
    <submittedName>
        <fullName evidence="3">ABC transporter substrate-binding protein</fullName>
    </submittedName>
</protein>
<dbReference type="Gene3D" id="3.10.105.10">
    <property type="entry name" value="Dipeptide-binding Protein, Domain 3"/>
    <property type="match status" value="1"/>
</dbReference>
<evidence type="ECO:0000313" key="4">
    <source>
        <dbReference type="Proteomes" id="UP000318578"/>
    </source>
</evidence>
<accession>A0A558A9I8</accession>
<dbReference type="PIRSF" id="PIRSF002741">
    <property type="entry name" value="MppA"/>
    <property type="match status" value="1"/>
</dbReference>
<keyword evidence="1" id="KW-0732">Signal</keyword>
<dbReference type="InterPro" id="IPR000914">
    <property type="entry name" value="SBP_5_dom"/>
</dbReference>
<evidence type="ECO:0000313" key="3">
    <source>
        <dbReference type="EMBL" id="TVT20919.1"/>
    </source>
</evidence>
<dbReference type="CDD" id="cd00995">
    <property type="entry name" value="PBP2_NikA_DppA_OppA_like"/>
    <property type="match status" value="1"/>
</dbReference>
<name>A0A558A9I8_9PSEU</name>
<dbReference type="PANTHER" id="PTHR30290">
    <property type="entry name" value="PERIPLASMIC BINDING COMPONENT OF ABC TRANSPORTER"/>
    <property type="match status" value="1"/>
</dbReference>
<comment type="caution">
    <text evidence="3">The sequence shown here is derived from an EMBL/GenBank/DDBJ whole genome shotgun (WGS) entry which is preliminary data.</text>
</comment>
<dbReference type="RefSeq" id="WP_144640415.1">
    <property type="nucleotide sequence ID" value="NZ_BNAX01000004.1"/>
</dbReference>
<dbReference type="InterPro" id="IPR030678">
    <property type="entry name" value="Peptide/Ni-bd"/>
</dbReference>
<dbReference type="AlphaFoldDB" id="A0A558A9I8"/>
<evidence type="ECO:0000259" key="2">
    <source>
        <dbReference type="Pfam" id="PF00496"/>
    </source>
</evidence>
<evidence type="ECO:0000256" key="1">
    <source>
        <dbReference type="SAM" id="SignalP"/>
    </source>
</evidence>
<proteinExistence type="predicted"/>
<dbReference type="OrthoDB" id="9046151at2"/>
<dbReference type="Proteomes" id="UP000318578">
    <property type="component" value="Unassembled WGS sequence"/>
</dbReference>
<dbReference type="Pfam" id="PF00496">
    <property type="entry name" value="SBP_bac_5"/>
    <property type="match status" value="1"/>
</dbReference>
<gene>
    <name evidence="3" type="ORF">FNH06_18920</name>
</gene>
<feature type="chain" id="PRO_5038599094" evidence="1">
    <location>
        <begin position="22"/>
        <end position="526"/>
    </location>
</feature>
<dbReference type="Gene3D" id="3.40.190.10">
    <property type="entry name" value="Periplasmic binding protein-like II"/>
    <property type="match status" value="1"/>
</dbReference>
<reference evidence="3 4" key="1">
    <citation type="submission" date="2019-07" db="EMBL/GenBank/DDBJ databases">
        <title>New species of Amycolatopsis and Streptomyces.</title>
        <authorList>
            <person name="Duangmal K."/>
            <person name="Teo W.F.A."/>
            <person name="Lipun K."/>
        </authorList>
    </citation>
    <scope>NUCLEOTIDE SEQUENCE [LARGE SCALE GENOMIC DNA]</scope>
    <source>
        <strain evidence="3 4">JCM 30562</strain>
    </source>
</reference>
<feature type="signal peptide" evidence="1">
    <location>
        <begin position="1"/>
        <end position="21"/>
    </location>
</feature>
<dbReference type="PROSITE" id="PS51257">
    <property type="entry name" value="PROKAR_LIPOPROTEIN"/>
    <property type="match status" value="1"/>
</dbReference>